<accession>A0AAP0JTB6</accession>
<dbReference type="Gene3D" id="1.25.10.10">
    <property type="entry name" value="Leucine-rich Repeat Variant"/>
    <property type="match status" value="1"/>
</dbReference>
<name>A0AAP0JTB6_9MAGN</name>
<feature type="compositionally biased region" description="Polar residues" evidence="1">
    <location>
        <begin position="1"/>
        <end position="15"/>
    </location>
</feature>
<proteinExistence type="predicted"/>
<dbReference type="InterPro" id="IPR034085">
    <property type="entry name" value="TOG"/>
</dbReference>
<dbReference type="GO" id="GO:0005881">
    <property type="term" value="C:cytoplasmic microtubule"/>
    <property type="evidence" value="ECO:0007669"/>
    <property type="project" value="TreeGrafter"/>
</dbReference>
<feature type="domain" description="TOG" evidence="2">
    <location>
        <begin position="54"/>
        <end position="288"/>
    </location>
</feature>
<gene>
    <name evidence="3" type="ORF">Scep_009036</name>
</gene>
<organism evidence="3 4">
    <name type="scientific">Stephania cephalantha</name>
    <dbReference type="NCBI Taxonomy" id="152367"/>
    <lineage>
        <taxon>Eukaryota</taxon>
        <taxon>Viridiplantae</taxon>
        <taxon>Streptophyta</taxon>
        <taxon>Embryophyta</taxon>
        <taxon>Tracheophyta</taxon>
        <taxon>Spermatophyta</taxon>
        <taxon>Magnoliopsida</taxon>
        <taxon>Ranunculales</taxon>
        <taxon>Menispermaceae</taxon>
        <taxon>Menispermoideae</taxon>
        <taxon>Cissampelideae</taxon>
        <taxon>Stephania</taxon>
    </lineage>
</organism>
<evidence type="ECO:0000313" key="4">
    <source>
        <dbReference type="Proteomes" id="UP001419268"/>
    </source>
</evidence>
<dbReference type="GO" id="GO:0008017">
    <property type="term" value="F:microtubule binding"/>
    <property type="evidence" value="ECO:0007669"/>
    <property type="project" value="TreeGrafter"/>
</dbReference>
<sequence>MALRSLDNTLPTSTPERPKKLPKTPAIHPQLNDENRAPQPPNADPSVDYIPSEDLHPIPDTESKLQIVMEGLESRDWIKVCESLNDVRRFALHHSDLLLPNLEKVVVVLVKAMKNPRSALCKTAIMAASDIFNGFGRGLVQSDGSDAFDQLLLQLLLKASQDKRFVCDEADKALHVMVGTTHVLHLLRKLRAYVSHANMRVRAKAAVCISHCVSRMGLQEMREFGLDSLLQVAASLMNDRLPEAREAARSTVGSIYGAFSGGDDEELKDSEVSVGEMWQNLCNSSLPPIQAQCLMKMISS</sequence>
<dbReference type="SMART" id="SM01349">
    <property type="entry name" value="TOG"/>
    <property type="match status" value="1"/>
</dbReference>
<dbReference type="PANTHER" id="PTHR21567">
    <property type="entry name" value="CLASP"/>
    <property type="match status" value="1"/>
</dbReference>
<dbReference type="InterPro" id="IPR016024">
    <property type="entry name" value="ARM-type_fold"/>
</dbReference>
<dbReference type="PANTHER" id="PTHR21567:SF65">
    <property type="entry name" value="ARM REPEAT SUPERFAMILY PROTEIN"/>
    <property type="match status" value="1"/>
</dbReference>
<evidence type="ECO:0000256" key="1">
    <source>
        <dbReference type="SAM" id="MobiDB-lite"/>
    </source>
</evidence>
<dbReference type="InterPro" id="IPR011989">
    <property type="entry name" value="ARM-like"/>
</dbReference>
<evidence type="ECO:0000259" key="2">
    <source>
        <dbReference type="SMART" id="SM01349"/>
    </source>
</evidence>
<feature type="region of interest" description="Disordered" evidence="1">
    <location>
        <begin position="1"/>
        <end position="55"/>
    </location>
</feature>
<comment type="caution">
    <text evidence="3">The sequence shown here is derived from an EMBL/GenBank/DDBJ whole genome shotgun (WGS) entry which is preliminary data.</text>
</comment>
<dbReference type="Pfam" id="PF21040">
    <property type="entry name" value="CEP104-like_TOG"/>
    <property type="match status" value="1"/>
</dbReference>
<dbReference type="Proteomes" id="UP001419268">
    <property type="component" value="Unassembled WGS sequence"/>
</dbReference>
<dbReference type="AlphaFoldDB" id="A0AAP0JTB6"/>
<protein>
    <recommendedName>
        <fullName evidence="2">TOG domain-containing protein</fullName>
    </recommendedName>
</protein>
<dbReference type="GO" id="GO:0000226">
    <property type="term" value="P:microtubule cytoskeleton organization"/>
    <property type="evidence" value="ECO:0007669"/>
    <property type="project" value="TreeGrafter"/>
</dbReference>
<evidence type="ECO:0000313" key="3">
    <source>
        <dbReference type="EMBL" id="KAK9139355.1"/>
    </source>
</evidence>
<reference evidence="3 4" key="1">
    <citation type="submission" date="2024-01" db="EMBL/GenBank/DDBJ databases">
        <title>Genome assemblies of Stephania.</title>
        <authorList>
            <person name="Yang L."/>
        </authorList>
    </citation>
    <scope>NUCLEOTIDE SEQUENCE [LARGE SCALE GENOMIC DNA]</scope>
    <source>
        <strain evidence="3">JXDWG</strain>
        <tissue evidence="3">Leaf</tissue>
    </source>
</reference>
<keyword evidence="4" id="KW-1185">Reference proteome</keyword>
<dbReference type="SUPFAM" id="SSF48371">
    <property type="entry name" value="ARM repeat"/>
    <property type="match status" value="1"/>
</dbReference>
<dbReference type="EMBL" id="JBBNAG010000004">
    <property type="protein sequence ID" value="KAK9139355.1"/>
    <property type="molecule type" value="Genomic_DNA"/>
</dbReference>